<dbReference type="InterPro" id="IPR002808">
    <property type="entry name" value="AdoCbi_amidolase"/>
</dbReference>
<comment type="caution">
    <text evidence="1">The sequence shown here is derived from an EMBL/GenBank/DDBJ whole genome shotgun (WGS) entry which is preliminary data.</text>
</comment>
<dbReference type="PANTHER" id="PTHR35336:SF5">
    <property type="entry name" value="ADENOSYLCOBINAMIDE AMIDOHYDROLASE"/>
    <property type="match status" value="1"/>
</dbReference>
<dbReference type="EMBL" id="SAVA01000001">
    <property type="protein sequence ID" value="RWR54993.1"/>
    <property type="molecule type" value="Genomic_DNA"/>
</dbReference>
<dbReference type="PANTHER" id="PTHR35336">
    <property type="entry name" value="ADENOSYLCOBINAMIDE AMIDOHYDROLASE"/>
    <property type="match status" value="1"/>
</dbReference>
<reference evidence="1" key="1">
    <citation type="submission" date="2019-01" db="EMBL/GenBank/DDBJ databases">
        <title>Sinorhodobacter populi sp. nov. isolated from the symptomatic bark tissue of Populus euramericana canker.</title>
        <authorList>
            <person name="Xu G."/>
        </authorList>
    </citation>
    <scope>NUCLEOTIDE SEQUENCE [LARGE SCALE GENOMIC DNA]</scope>
    <source>
        <strain evidence="1">CGMCC 1.12963</strain>
    </source>
</reference>
<protein>
    <submittedName>
        <fullName evidence="1">Adenosylcobinamide amidohydrolase</fullName>
    </submittedName>
</protein>
<evidence type="ECO:0000313" key="1">
    <source>
        <dbReference type="EMBL" id="RWR54993.1"/>
    </source>
</evidence>
<dbReference type="Proteomes" id="UP000288071">
    <property type="component" value="Unassembled WGS sequence"/>
</dbReference>
<organism evidence="1 2">
    <name type="scientific">Paenirhodobacter huangdaonensis</name>
    <dbReference type="NCBI Taxonomy" id="2501515"/>
    <lineage>
        <taxon>Bacteria</taxon>
        <taxon>Pseudomonadati</taxon>
        <taxon>Pseudomonadota</taxon>
        <taxon>Alphaproteobacteria</taxon>
        <taxon>Rhodobacterales</taxon>
        <taxon>Rhodobacter group</taxon>
        <taxon>Paenirhodobacter</taxon>
    </lineage>
</organism>
<gene>
    <name evidence="1" type="ORF">EOW66_02725</name>
</gene>
<keyword evidence="2" id="KW-1185">Reference proteome</keyword>
<dbReference type="InterPro" id="IPR052209">
    <property type="entry name" value="CbiZ"/>
</dbReference>
<dbReference type="GO" id="GO:0016787">
    <property type="term" value="F:hydrolase activity"/>
    <property type="evidence" value="ECO:0007669"/>
    <property type="project" value="UniProtKB-KW"/>
</dbReference>
<keyword evidence="1" id="KW-0378">Hydrolase</keyword>
<sequence length="227" mass="24112">MIVTCDRPWLCADLGAPHRVLSWAVHNGGLIRAPAIWWREVRNADLPADLDVTPWLAREMAAHGGNDAVGLLTSRDIRAHALTRAEIEGVTVEALTTAGLSNAEAVGRRQDWAGMDWGTINIAVQVHAALTEPALFEALSIATEARTAAVIEAAIELPTGLATGTGTDCIAIAARETGPALPHAGLHTALGEAIGAAVREGVARCIAEWRIDIRRLRRLKAEGKPLD</sequence>
<dbReference type="RefSeq" id="WP_128154613.1">
    <property type="nucleotide sequence ID" value="NZ_JBHSOM010000007.1"/>
</dbReference>
<evidence type="ECO:0000313" key="2">
    <source>
        <dbReference type="Proteomes" id="UP000288071"/>
    </source>
</evidence>
<dbReference type="AlphaFoldDB" id="A0A3S3M2X5"/>
<accession>A0A3S3M2X5</accession>
<reference evidence="1" key="2">
    <citation type="submission" date="2019-01" db="EMBL/GenBank/DDBJ databases">
        <authorList>
            <person name="Li Y."/>
        </authorList>
    </citation>
    <scope>NUCLEOTIDE SEQUENCE [LARGE SCALE GENOMIC DNA]</scope>
    <source>
        <strain evidence="1">CGMCC 1.12963</strain>
    </source>
</reference>
<name>A0A3S3M2X5_9RHOB</name>
<dbReference type="Pfam" id="PF01955">
    <property type="entry name" value="CbiZ"/>
    <property type="match status" value="1"/>
</dbReference>
<proteinExistence type="predicted"/>